<dbReference type="RefSeq" id="WP_306270828.1">
    <property type="nucleotide sequence ID" value="NZ_CP130472.1"/>
</dbReference>
<dbReference type="Pfam" id="PF13193">
    <property type="entry name" value="AMP-binding_C"/>
    <property type="match status" value="1"/>
</dbReference>
<keyword evidence="2" id="KW-0597">Phosphoprotein</keyword>
<dbReference type="InterPro" id="IPR045851">
    <property type="entry name" value="AMP-bd_C_sf"/>
</dbReference>
<keyword evidence="6" id="KW-1185">Reference proteome</keyword>
<dbReference type="Gene3D" id="3.40.50.12780">
    <property type="entry name" value="N-terminal domain of ligase-like"/>
    <property type="match status" value="1"/>
</dbReference>
<name>A0AAJ6HRR3_9ACTN</name>
<dbReference type="InterPro" id="IPR025110">
    <property type="entry name" value="AMP-bd_C"/>
</dbReference>
<sequence>MTANTQGLEPAVAGPAVADLIRAQARRHPEAIAVSAGDVELTYGELARRAAGVRAAVRAYDAGPGRPVAVLASPGADLVVALVGALNSGAPMVCLAGTAHAALADLAPACVLTDSDPDDPVRRAVGATGVPVLDLAGIPSTTDATVSAVAPEATAYVAYTSGTTGRPKGIRQTHAALAQFTGWFAAEFGIGAGTRLAQWAAPGYDACLVEVFAALRGGATLCPVPWRVRADPDRLVPWLSRERVTVLQTVPSFARELEPLLAGDPAAARLAALLLAGEALPGPLAGRLRARLPQARLVNLYGPTETILATWHEVSAADTGPGTVAIGRPIPGRDLLVLDDRDGPCPPGEIGHLVIRSRYVTTGYVGAAAADDGVFHPPAGAADVTPHYRTGDLGRWRPDGVLEFHGRRDLQIKMYGTRIELADVEAALSADEAVASCAVVPVTGSDGLVVRLDAYVVPGPGGTPDHWRSALRRRFGDPVLPVTFTTVDSLPRNTGGKVDRRVLAGLRTGRTKHRDPMECAL</sequence>
<proteinExistence type="predicted"/>
<evidence type="ECO:0000313" key="6">
    <source>
        <dbReference type="Proteomes" id="UP001235874"/>
    </source>
</evidence>
<dbReference type="Gene3D" id="3.30.300.30">
    <property type="match status" value="1"/>
</dbReference>
<feature type="domain" description="AMP-dependent synthetase/ligase" evidence="3">
    <location>
        <begin position="22"/>
        <end position="364"/>
    </location>
</feature>
<dbReference type="PROSITE" id="PS00455">
    <property type="entry name" value="AMP_BINDING"/>
    <property type="match status" value="1"/>
</dbReference>
<keyword evidence="1" id="KW-0596">Phosphopantetheine</keyword>
<evidence type="ECO:0000256" key="2">
    <source>
        <dbReference type="ARBA" id="ARBA00022553"/>
    </source>
</evidence>
<organism evidence="5 6">
    <name type="scientific">Micromonospora profundi</name>
    <dbReference type="NCBI Taxonomy" id="1420889"/>
    <lineage>
        <taxon>Bacteria</taxon>
        <taxon>Bacillati</taxon>
        <taxon>Actinomycetota</taxon>
        <taxon>Actinomycetes</taxon>
        <taxon>Micromonosporales</taxon>
        <taxon>Micromonosporaceae</taxon>
        <taxon>Micromonospora</taxon>
    </lineage>
</organism>
<protein>
    <submittedName>
        <fullName evidence="5">AMP-binding protein</fullName>
    </submittedName>
</protein>
<evidence type="ECO:0000259" key="4">
    <source>
        <dbReference type="Pfam" id="PF13193"/>
    </source>
</evidence>
<dbReference type="InterPro" id="IPR000873">
    <property type="entry name" value="AMP-dep_synth/lig_dom"/>
</dbReference>
<dbReference type="Pfam" id="PF00501">
    <property type="entry name" value="AMP-binding"/>
    <property type="match status" value="1"/>
</dbReference>
<dbReference type="PANTHER" id="PTHR44845">
    <property type="entry name" value="CARRIER DOMAIN-CONTAINING PROTEIN"/>
    <property type="match status" value="1"/>
</dbReference>
<dbReference type="EMBL" id="CP130472">
    <property type="protein sequence ID" value="WLS43388.1"/>
    <property type="molecule type" value="Genomic_DNA"/>
</dbReference>
<evidence type="ECO:0000256" key="1">
    <source>
        <dbReference type="ARBA" id="ARBA00022450"/>
    </source>
</evidence>
<dbReference type="SUPFAM" id="SSF56801">
    <property type="entry name" value="Acetyl-CoA synthetase-like"/>
    <property type="match status" value="1"/>
</dbReference>
<accession>A0AAJ6HRR3</accession>
<dbReference type="KEGG" id="mprn:Q3V37_18455"/>
<feature type="domain" description="AMP-binding enzyme C-terminal" evidence="4">
    <location>
        <begin position="424"/>
        <end position="497"/>
    </location>
</feature>
<dbReference type="Proteomes" id="UP001235874">
    <property type="component" value="Chromosome"/>
</dbReference>
<dbReference type="InterPro" id="IPR042099">
    <property type="entry name" value="ANL_N_sf"/>
</dbReference>
<dbReference type="InterPro" id="IPR020845">
    <property type="entry name" value="AMP-binding_CS"/>
</dbReference>
<dbReference type="AlphaFoldDB" id="A0AAJ6HRR3"/>
<dbReference type="PANTHER" id="PTHR44845:SF6">
    <property type="entry name" value="BETA-ALANINE-ACTIVATING ENZYME"/>
    <property type="match status" value="1"/>
</dbReference>
<evidence type="ECO:0000259" key="3">
    <source>
        <dbReference type="Pfam" id="PF00501"/>
    </source>
</evidence>
<evidence type="ECO:0000313" key="5">
    <source>
        <dbReference type="EMBL" id="WLS43388.1"/>
    </source>
</evidence>
<gene>
    <name evidence="5" type="ORF">Q3V37_18455</name>
</gene>
<reference evidence="5 6" key="1">
    <citation type="submission" date="2023-07" db="EMBL/GenBank/DDBJ databases">
        <title>Micromonospora profundi TRM 95458 converts glycerol to a new osmotic compound.</title>
        <authorList>
            <person name="Lu D."/>
        </authorList>
    </citation>
    <scope>NUCLEOTIDE SEQUENCE [LARGE SCALE GENOMIC DNA]</scope>
    <source>
        <strain evidence="5 6">TRM95458</strain>
    </source>
</reference>